<reference evidence="1" key="1">
    <citation type="journal article" date="2023" name="Science">
        <title>Genome structures resolve the early diversification of teleost fishes.</title>
        <authorList>
            <person name="Parey E."/>
            <person name="Louis A."/>
            <person name="Montfort J."/>
            <person name="Bouchez O."/>
            <person name="Roques C."/>
            <person name="Iampietro C."/>
            <person name="Lluch J."/>
            <person name="Castinel A."/>
            <person name="Donnadieu C."/>
            <person name="Desvignes T."/>
            <person name="Floi Bucao C."/>
            <person name="Jouanno E."/>
            <person name="Wen M."/>
            <person name="Mejri S."/>
            <person name="Dirks R."/>
            <person name="Jansen H."/>
            <person name="Henkel C."/>
            <person name="Chen W.J."/>
            <person name="Zahm M."/>
            <person name="Cabau C."/>
            <person name="Klopp C."/>
            <person name="Thompson A.W."/>
            <person name="Robinson-Rechavi M."/>
            <person name="Braasch I."/>
            <person name="Lecointre G."/>
            <person name="Bobe J."/>
            <person name="Postlethwait J.H."/>
            <person name="Berthelot C."/>
            <person name="Roest Crollius H."/>
            <person name="Guiguen Y."/>
        </authorList>
    </citation>
    <scope>NUCLEOTIDE SEQUENCE</scope>
    <source>
        <strain evidence="1">WJC10195</strain>
    </source>
</reference>
<sequence length="79" mass="8738">MFGMANRDHATTFTAASIVDPGVSRSIIHHLIWTATGGEAGLCRPLFLCRKRIKFKLHLNATAIFMPKAPRSNHGNVEH</sequence>
<proteinExistence type="predicted"/>
<gene>
    <name evidence="1" type="ORF">SKAU_G00291130</name>
</gene>
<protein>
    <submittedName>
        <fullName evidence="1">Uncharacterized protein</fullName>
    </submittedName>
</protein>
<name>A0A9Q1IK69_SYNKA</name>
<organism evidence="1 2">
    <name type="scientific">Synaphobranchus kaupii</name>
    <name type="common">Kaup's arrowtooth eel</name>
    <dbReference type="NCBI Taxonomy" id="118154"/>
    <lineage>
        <taxon>Eukaryota</taxon>
        <taxon>Metazoa</taxon>
        <taxon>Chordata</taxon>
        <taxon>Craniata</taxon>
        <taxon>Vertebrata</taxon>
        <taxon>Euteleostomi</taxon>
        <taxon>Actinopterygii</taxon>
        <taxon>Neopterygii</taxon>
        <taxon>Teleostei</taxon>
        <taxon>Anguilliformes</taxon>
        <taxon>Synaphobranchidae</taxon>
        <taxon>Synaphobranchus</taxon>
    </lineage>
</organism>
<keyword evidence="2" id="KW-1185">Reference proteome</keyword>
<dbReference type="EMBL" id="JAINUF010000012">
    <property type="protein sequence ID" value="KAJ8344920.1"/>
    <property type="molecule type" value="Genomic_DNA"/>
</dbReference>
<evidence type="ECO:0000313" key="2">
    <source>
        <dbReference type="Proteomes" id="UP001152622"/>
    </source>
</evidence>
<comment type="caution">
    <text evidence="1">The sequence shown here is derived from an EMBL/GenBank/DDBJ whole genome shotgun (WGS) entry which is preliminary data.</text>
</comment>
<evidence type="ECO:0000313" key="1">
    <source>
        <dbReference type="EMBL" id="KAJ8344920.1"/>
    </source>
</evidence>
<dbReference type="Proteomes" id="UP001152622">
    <property type="component" value="Chromosome 12"/>
</dbReference>
<accession>A0A9Q1IK69</accession>
<dbReference type="AlphaFoldDB" id="A0A9Q1IK69"/>